<evidence type="ECO:0008006" key="3">
    <source>
        <dbReference type="Google" id="ProtNLM"/>
    </source>
</evidence>
<sequence length="77" mass="8370">MPFRSLERGWRRGATRSSYRGRDQAGATDVILDIKRLLLSPGNTSISPENIAGQSLSVGFRPFPQTTPGSPVATRRG</sequence>
<organism evidence="2">
    <name type="scientific">Salmonella enterica subsp. enterica serovar Heidelberg</name>
    <dbReference type="NCBI Taxonomy" id="611"/>
    <lineage>
        <taxon>Bacteria</taxon>
        <taxon>Pseudomonadati</taxon>
        <taxon>Pseudomonadota</taxon>
        <taxon>Gammaproteobacteria</taxon>
        <taxon>Enterobacterales</taxon>
        <taxon>Enterobacteriaceae</taxon>
        <taxon>Salmonella</taxon>
    </lineage>
</organism>
<name>A0A733FJD6_SALET</name>
<reference evidence="2" key="1">
    <citation type="journal article" date="2018" name="Genome Biol.">
        <title>SKESA: strategic k-mer extension for scrupulous assemblies.</title>
        <authorList>
            <person name="Souvorov A."/>
            <person name="Agarwala R."/>
            <person name="Lipman D.J."/>
        </authorList>
    </citation>
    <scope>NUCLEOTIDE SEQUENCE</scope>
    <source>
        <strain evidence="2">S17-15095</strain>
    </source>
</reference>
<feature type="region of interest" description="Disordered" evidence="1">
    <location>
        <begin position="1"/>
        <end position="25"/>
    </location>
</feature>
<comment type="caution">
    <text evidence="2">The sequence shown here is derived from an EMBL/GenBank/DDBJ whole genome shotgun (WGS) entry which is preliminary data.</text>
</comment>
<accession>A0A733FJD6</accession>
<reference evidence="2" key="2">
    <citation type="submission" date="2018-07" db="EMBL/GenBank/DDBJ databases">
        <authorList>
            <consortium name="NCBI Pathogen Detection Project"/>
        </authorList>
    </citation>
    <scope>NUCLEOTIDE SEQUENCE</scope>
    <source>
        <strain evidence="2">S17-15095</strain>
    </source>
</reference>
<evidence type="ECO:0000256" key="1">
    <source>
        <dbReference type="SAM" id="MobiDB-lite"/>
    </source>
</evidence>
<feature type="compositionally biased region" description="Basic and acidic residues" evidence="1">
    <location>
        <begin position="1"/>
        <end position="10"/>
    </location>
</feature>
<feature type="region of interest" description="Disordered" evidence="1">
    <location>
        <begin position="56"/>
        <end position="77"/>
    </location>
</feature>
<feature type="non-terminal residue" evidence="2">
    <location>
        <position position="77"/>
    </location>
</feature>
<gene>
    <name evidence="2" type="ORF">G4J64_005142</name>
</gene>
<protein>
    <recommendedName>
        <fullName evidence="3">Mobilization protein (MobL-like)</fullName>
    </recommendedName>
</protein>
<dbReference type="EMBL" id="DAASHJ010000068">
    <property type="protein sequence ID" value="HAE5533039.1"/>
    <property type="molecule type" value="Genomic_DNA"/>
</dbReference>
<dbReference type="AlphaFoldDB" id="A0A733FJD6"/>
<proteinExistence type="predicted"/>
<evidence type="ECO:0000313" key="2">
    <source>
        <dbReference type="EMBL" id="HAE5533039.1"/>
    </source>
</evidence>